<dbReference type="EMBL" id="JAODUP010000684">
    <property type="protein sequence ID" value="KAK2145393.1"/>
    <property type="molecule type" value="Genomic_DNA"/>
</dbReference>
<dbReference type="PROSITE" id="PS50217">
    <property type="entry name" value="BZIP"/>
    <property type="match status" value="1"/>
</dbReference>
<feature type="region of interest" description="Disordered" evidence="4">
    <location>
        <begin position="119"/>
        <end position="158"/>
    </location>
</feature>
<evidence type="ECO:0000256" key="3">
    <source>
        <dbReference type="ARBA" id="ARBA00023163"/>
    </source>
</evidence>
<dbReference type="Pfam" id="PF00170">
    <property type="entry name" value="bZIP_1"/>
    <property type="match status" value="1"/>
</dbReference>
<dbReference type="AlphaFoldDB" id="A0AAD9J3G7"/>
<dbReference type="Proteomes" id="UP001208570">
    <property type="component" value="Unassembled WGS sequence"/>
</dbReference>
<proteinExistence type="predicted"/>
<name>A0AAD9J3G7_9ANNE</name>
<keyword evidence="2" id="KW-0238">DNA-binding</keyword>
<feature type="compositionally biased region" description="Basic and acidic residues" evidence="4">
    <location>
        <begin position="126"/>
        <end position="145"/>
    </location>
</feature>
<dbReference type="CDD" id="cd14699">
    <property type="entry name" value="bZIP_Fos_like"/>
    <property type="match status" value="1"/>
</dbReference>
<dbReference type="PANTHER" id="PTHR23351:SF24">
    <property type="entry name" value="ACTIVATING TRANSCRIPTION FACTOR 3-RELATED"/>
    <property type="match status" value="1"/>
</dbReference>
<dbReference type="GO" id="GO:0000978">
    <property type="term" value="F:RNA polymerase II cis-regulatory region sequence-specific DNA binding"/>
    <property type="evidence" value="ECO:0007669"/>
    <property type="project" value="TreeGrafter"/>
</dbReference>
<keyword evidence="7" id="KW-1185">Reference proteome</keyword>
<dbReference type="InterPro" id="IPR046347">
    <property type="entry name" value="bZIP_sf"/>
</dbReference>
<dbReference type="PROSITE" id="PS00036">
    <property type="entry name" value="BZIP_BASIC"/>
    <property type="match status" value="1"/>
</dbReference>
<evidence type="ECO:0000256" key="4">
    <source>
        <dbReference type="SAM" id="MobiDB-lite"/>
    </source>
</evidence>
<evidence type="ECO:0000313" key="7">
    <source>
        <dbReference type="Proteomes" id="UP001208570"/>
    </source>
</evidence>
<sequence>MVYNVRNMNVTNRDRVPTGELNVPSTVEEVTVSSQDEGAITVLDLSDPKDMAMFVEAGYEIKELSTSSQLSFGSSETMSLDMEDMSDLDVNCFGKDDVPVGVKRELKWRIQAKRLQSGKDILPADDTPKNVGRDEKLSPEEEERKKLRREKNKLAAQKCRGKRQKQVDLLEKESEILVSQNETLREQIKKLQIEKEMLDNMVRTHDRCPRSCNTCLSTSSEEETTTLYGRAISDPGELMVETEYVIDSSEPVSPFSMALIDGVADAPLLSN</sequence>
<organism evidence="6 7">
    <name type="scientific">Paralvinella palmiformis</name>
    <dbReference type="NCBI Taxonomy" id="53620"/>
    <lineage>
        <taxon>Eukaryota</taxon>
        <taxon>Metazoa</taxon>
        <taxon>Spiralia</taxon>
        <taxon>Lophotrochozoa</taxon>
        <taxon>Annelida</taxon>
        <taxon>Polychaeta</taxon>
        <taxon>Sedentaria</taxon>
        <taxon>Canalipalpata</taxon>
        <taxon>Terebellida</taxon>
        <taxon>Terebelliformia</taxon>
        <taxon>Alvinellidae</taxon>
        <taxon>Paralvinella</taxon>
    </lineage>
</organism>
<dbReference type="SUPFAM" id="SSF57959">
    <property type="entry name" value="Leucine zipper domain"/>
    <property type="match status" value="1"/>
</dbReference>
<dbReference type="GO" id="GO:0005634">
    <property type="term" value="C:nucleus"/>
    <property type="evidence" value="ECO:0007669"/>
    <property type="project" value="TreeGrafter"/>
</dbReference>
<dbReference type="InterPro" id="IPR000837">
    <property type="entry name" value="AP-1"/>
</dbReference>
<dbReference type="InterPro" id="IPR004827">
    <property type="entry name" value="bZIP"/>
</dbReference>
<comment type="caution">
    <text evidence="6">The sequence shown here is derived from an EMBL/GenBank/DDBJ whole genome shotgun (WGS) entry which is preliminary data.</text>
</comment>
<keyword evidence="1" id="KW-0805">Transcription regulation</keyword>
<accession>A0AAD9J3G7</accession>
<feature type="domain" description="BZIP" evidence="5">
    <location>
        <begin position="142"/>
        <end position="205"/>
    </location>
</feature>
<dbReference type="SMART" id="SM00338">
    <property type="entry name" value="BRLZ"/>
    <property type="match status" value="1"/>
</dbReference>
<evidence type="ECO:0000256" key="1">
    <source>
        <dbReference type="ARBA" id="ARBA00023015"/>
    </source>
</evidence>
<evidence type="ECO:0000256" key="2">
    <source>
        <dbReference type="ARBA" id="ARBA00023125"/>
    </source>
</evidence>
<reference evidence="6" key="1">
    <citation type="journal article" date="2023" name="Mol. Biol. Evol.">
        <title>Third-Generation Sequencing Reveals the Adaptive Role of the Epigenome in Three Deep-Sea Polychaetes.</title>
        <authorList>
            <person name="Perez M."/>
            <person name="Aroh O."/>
            <person name="Sun Y."/>
            <person name="Lan Y."/>
            <person name="Juniper S.K."/>
            <person name="Young C.R."/>
            <person name="Angers B."/>
            <person name="Qian P.Y."/>
        </authorList>
    </citation>
    <scope>NUCLEOTIDE SEQUENCE</scope>
    <source>
        <strain evidence="6">P08H-3</strain>
    </source>
</reference>
<protein>
    <recommendedName>
        <fullName evidence="5">BZIP domain-containing protein</fullName>
    </recommendedName>
</protein>
<gene>
    <name evidence="6" type="ORF">LSH36_685g00021</name>
</gene>
<dbReference type="PANTHER" id="PTHR23351">
    <property type="entry name" value="FOS TRANSCRIPTION FACTOR-RELATED"/>
    <property type="match status" value="1"/>
</dbReference>
<dbReference type="GO" id="GO:0000981">
    <property type="term" value="F:DNA-binding transcription factor activity, RNA polymerase II-specific"/>
    <property type="evidence" value="ECO:0007669"/>
    <property type="project" value="TreeGrafter"/>
</dbReference>
<evidence type="ECO:0000259" key="5">
    <source>
        <dbReference type="PROSITE" id="PS50217"/>
    </source>
</evidence>
<evidence type="ECO:0000313" key="6">
    <source>
        <dbReference type="EMBL" id="KAK2145393.1"/>
    </source>
</evidence>
<keyword evidence="3" id="KW-0804">Transcription</keyword>
<dbReference type="Gene3D" id="1.20.5.170">
    <property type="match status" value="1"/>
</dbReference>